<dbReference type="NCBIfam" id="TIGR03062">
    <property type="entry name" value="pip_yhgE_Cterm"/>
    <property type="match status" value="1"/>
</dbReference>
<evidence type="ECO:0000313" key="8">
    <source>
        <dbReference type="Proteomes" id="UP000239471"/>
    </source>
</evidence>
<reference evidence="7 8" key="1">
    <citation type="submission" date="2018-03" db="EMBL/GenBank/DDBJ databases">
        <title>Genome sequence of Clostridium vincentii DSM 10228.</title>
        <authorList>
            <person name="Poehlein A."/>
            <person name="Daniel R."/>
        </authorList>
    </citation>
    <scope>NUCLEOTIDE SEQUENCE [LARGE SCALE GENOMIC DNA]</scope>
    <source>
        <strain evidence="7 8">DSM 10228</strain>
    </source>
</reference>
<keyword evidence="3 5" id="KW-1133">Transmembrane helix</keyword>
<evidence type="ECO:0000256" key="1">
    <source>
        <dbReference type="ARBA" id="ARBA00004141"/>
    </source>
</evidence>
<feature type="transmembrane region" description="Helical" evidence="5">
    <location>
        <begin position="678"/>
        <end position="697"/>
    </location>
</feature>
<comment type="caution">
    <text evidence="7">The sequence shown here is derived from an EMBL/GenBank/DDBJ whole genome shotgun (WGS) entry which is preliminary data.</text>
</comment>
<feature type="transmembrane region" description="Helical" evidence="5">
    <location>
        <begin position="579"/>
        <end position="599"/>
    </location>
</feature>
<dbReference type="GO" id="GO:0016020">
    <property type="term" value="C:membrane"/>
    <property type="evidence" value="ECO:0007669"/>
    <property type="project" value="UniProtKB-SubCell"/>
</dbReference>
<accession>A0A2T0BB87</accession>
<evidence type="ECO:0000256" key="5">
    <source>
        <dbReference type="SAM" id="Phobius"/>
    </source>
</evidence>
<keyword evidence="8" id="KW-1185">Reference proteome</keyword>
<dbReference type="NCBIfam" id="TIGR03061">
    <property type="entry name" value="pip_yhgE_Nterm"/>
    <property type="match status" value="1"/>
</dbReference>
<dbReference type="AlphaFoldDB" id="A0A2T0BB87"/>
<evidence type="ECO:0000259" key="6">
    <source>
        <dbReference type="Pfam" id="PF12698"/>
    </source>
</evidence>
<sequence>MDFLKIAGKDIKSIFKNRFIRVCVIAIIVVPLLYSLLYLKAFWDPYSKLADMPVAVVNLDKGTQLDGETVKYGEGIIDNLKNNDSVGWKFVSQEEADRGLEGDKYYAKFEISKDFSEKVVSAKSGTPVQAGLKFVCNEKKNYLASQVNSKVESALKAQITETITDNYVTASFDNLYDVKDGMSAAADGSGKINDGLKEVNDKTPLLEDGVNKLNDGSNQLYDGQTSLNSGISQINGGLGSLKNGQSSIKDGLGKLNDKIPLLSSGVDSLYKGTGELATGTNALYEGYTKKIYPGVSQLNAGASQLKENLDNGKESMNTLKASVDPLTQGGVDLSNTSDDVNTGYASLKTGVDGVLSSKTLTDEQKLQAIKGALNNFETKALTPYTSGVKGYTSSVSKFAAGSGSLVDNVNTVSGAIDSISSNLTVLQTGLDSDFGPGLTKVNAGTKALNVGVEGLNSNIPELSSGIKQLYDGSSQTLAGTNVLYDGSTKALIGSNELVTGQTQLKNGLGDLSAQVPQLKSGVTQLYNGSKELSTKLNEGSSKLSSGLVNTPEDMGSFVSSPVELKIEPINAVPNYGTGFAPYFINLSLWIGAIMMFFVISTKTEEHKEASRFAKAFGKYLSFGFVGVLQAVLVGIAVLLLGLSPNNIPLYFALIIFFSLVFIAIVQCLISLFGDAGRLLSIVLLILQLTACAGTFPLELVPHIFVVLNPFMPFTYSVEALREITSASVINYSVVFNDLAILAAMLVGFLTVSIVFHTLGEKMQSKIEGKKQEAM</sequence>
<gene>
    <name evidence="7" type="ORF">CLVI_27790</name>
</gene>
<feature type="transmembrane region" description="Helical" evidence="5">
    <location>
        <begin position="20"/>
        <end position="43"/>
    </location>
</feature>
<dbReference type="RefSeq" id="WP_106060697.1">
    <property type="nucleotide sequence ID" value="NZ_PVXQ01000036.1"/>
</dbReference>
<dbReference type="InterPro" id="IPR051328">
    <property type="entry name" value="T7SS_ABC-Transporter"/>
</dbReference>
<evidence type="ECO:0000256" key="2">
    <source>
        <dbReference type="ARBA" id="ARBA00022692"/>
    </source>
</evidence>
<name>A0A2T0BB87_9CLOT</name>
<dbReference type="OrthoDB" id="9811483at2"/>
<dbReference type="InterPro" id="IPR013525">
    <property type="entry name" value="ABC2_TM"/>
</dbReference>
<evidence type="ECO:0000313" key="7">
    <source>
        <dbReference type="EMBL" id="PRR81105.1"/>
    </source>
</evidence>
<proteinExistence type="predicted"/>
<feature type="transmembrane region" description="Helical" evidence="5">
    <location>
        <begin position="649"/>
        <end position="671"/>
    </location>
</feature>
<organism evidence="7 8">
    <name type="scientific">Clostridium vincentii</name>
    <dbReference type="NCBI Taxonomy" id="52704"/>
    <lineage>
        <taxon>Bacteria</taxon>
        <taxon>Bacillati</taxon>
        <taxon>Bacillota</taxon>
        <taxon>Clostridia</taxon>
        <taxon>Eubacteriales</taxon>
        <taxon>Clostridiaceae</taxon>
        <taxon>Clostridium</taxon>
    </lineage>
</organism>
<comment type="subcellular location">
    <subcellularLocation>
        <location evidence="1">Membrane</location>
        <topology evidence="1">Multi-pass membrane protein</topology>
    </subcellularLocation>
</comment>
<dbReference type="InterPro" id="IPR017501">
    <property type="entry name" value="Phage_infect_YhgE_C"/>
</dbReference>
<dbReference type="EMBL" id="PVXQ01000036">
    <property type="protein sequence ID" value="PRR81105.1"/>
    <property type="molecule type" value="Genomic_DNA"/>
</dbReference>
<keyword evidence="2 5" id="KW-0812">Transmembrane</keyword>
<dbReference type="Proteomes" id="UP000239471">
    <property type="component" value="Unassembled WGS sequence"/>
</dbReference>
<dbReference type="Pfam" id="PF12698">
    <property type="entry name" value="ABC2_membrane_3"/>
    <property type="match status" value="2"/>
</dbReference>
<dbReference type="NCBIfam" id="TIGR03057">
    <property type="entry name" value="xxxLxxG_by_4"/>
    <property type="match status" value="2"/>
</dbReference>
<feature type="domain" description="ABC-2 type transporter transmembrane" evidence="6">
    <location>
        <begin position="25"/>
        <end position="161"/>
    </location>
</feature>
<feature type="transmembrane region" description="Helical" evidence="5">
    <location>
        <begin position="619"/>
        <end position="643"/>
    </location>
</feature>
<dbReference type="PANTHER" id="PTHR43077:SF5">
    <property type="entry name" value="PHAGE INFECTION PROTEIN"/>
    <property type="match status" value="1"/>
</dbReference>
<dbReference type="InterPro" id="IPR023908">
    <property type="entry name" value="xxxLxxG_rpt"/>
</dbReference>
<evidence type="ECO:0000256" key="3">
    <source>
        <dbReference type="ARBA" id="ARBA00022989"/>
    </source>
</evidence>
<feature type="transmembrane region" description="Helical" evidence="5">
    <location>
        <begin position="738"/>
        <end position="759"/>
    </location>
</feature>
<dbReference type="GO" id="GO:0140359">
    <property type="term" value="F:ABC-type transporter activity"/>
    <property type="evidence" value="ECO:0007669"/>
    <property type="project" value="InterPro"/>
</dbReference>
<dbReference type="PANTHER" id="PTHR43077">
    <property type="entry name" value="TRANSPORT PERMEASE YVFS-RELATED"/>
    <property type="match status" value="1"/>
</dbReference>
<feature type="domain" description="ABC-2 type transporter transmembrane" evidence="6">
    <location>
        <begin position="516"/>
        <end position="753"/>
    </location>
</feature>
<dbReference type="Gene3D" id="3.40.1710.10">
    <property type="entry name" value="abc type-2 transporter like domain"/>
    <property type="match status" value="1"/>
</dbReference>
<evidence type="ECO:0000256" key="4">
    <source>
        <dbReference type="ARBA" id="ARBA00023136"/>
    </source>
</evidence>
<dbReference type="InterPro" id="IPR017500">
    <property type="entry name" value="Phage_infect_YhgE_N"/>
</dbReference>
<protein>
    <submittedName>
        <fullName evidence="7">ABC-2 family transporter protein</fullName>
    </submittedName>
</protein>
<keyword evidence="4 5" id="KW-0472">Membrane</keyword>